<dbReference type="InterPro" id="IPR050553">
    <property type="entry name" value="Thioredoxin_ResA/DsbE_sf"/>
</dbReference>
<dbReference type="GO" id="GO:0016491">
    <property type="term" value="F:oxidoreductase activity"/>
    <property type="evidence" value="ECO:0007669"/>
    <property type="project" value="InterPro"/>
</dbReference>
<name>A0A1J5S0R9_9ZZZZ</name>
<feature type="domain" description="Thioredoxin" evidence="5">
    <location>
        <begin position="26"/>
        <end position="174"/>
    </location>
</feature>
<dbReference type="GO" id="GO:0016209">
    <property type="term" value="F:antioxidant activity"/>
    <property type="evidence" value="ECO:0007669"/>
    <property type="project" value="InterPro"/>
</dbReference>
<evidence type="ECO:0000256" key="2">
    <source>
        <dbReference type="ARBA" id="ARBA00022748"/>
    </source>
</evidence>
<dbReference type="EMBL" id="MLJW01000168">
    <property type="protein sequence ID" value="OIQ95355.1"/>
    <property type="molecule type" value="Genomic_DNA"/>
</dbReference>
<gene>
    <name evidence="6" type="primary">resA_34</name>
    <name evidence="6" type="ORF">GALL_226230</name>
</gene>
<dbReference type="InterPro" id="IPR000866">
    <property type="entry name" value="AhpC/TSA"/>
</dbReference>
<dbReference type="PANTHER" id="PTHR42852:SF6">
    <property type="entry name" value="THIOL:DISULFIDE INTERCHANGE PROTEIN DSBE"/>
    <property type="match status" value="1"/>
</dbReference>
<dbReference type="InterPro" id="IPR017937">
    <property type="entry name" value="Thioredoxin_CS"/>
</dbReference>
<dbReference type="GO" id="GO:0017004">
    <property type="term" value="P:cytochrome complex assembly"/>
    <property type="evidence" value="ECO:0007669"/>
    <property type="project" value="UniProtKB-KW"/>
</dbReference>
<dbReference type="PANTHER" id="PTHR42852">
    <property type="entry name" value="THIOL:DISULFIDE INTERCHANGE PROTEIN DSBE"/>
    <property type="match status" value="1"/>
</dbReference>
<sequence>MTLFRSLSLALLLGLLGLRPYQAAAAMPGWSRQSHDLRGLPAVLTPDGRTVPLELAAGQTTLLHFWASWCAPCLEELPALAALAQAHPALRVLTLSEDRDPVALRRFLTRHPHTAALPVYVDPQRRLAHTLGLDSVPVTLVVDGQGRERARLTGPGRWQDADGAHLAAILRDLDPR</sequence>
<keyword evidence="3" id="KW-1015">Disulfide bond</keyword>
<dbReference type="PROSITE" id="PS00194">
    <property type="entry name" value="THIOREDOXIN_1"/>
    <property type="match status" value="1"/>
</dbReference>
<dbReference type="CDD" id="cd02966">
    <property type="entry name" value="TlpA_like_family"/>
    <property type="match status" value="1"/>
</dbReference>
<evidence type="ECO:0000313" key="6">
    <source>
        <dbReference type="EMBL" id="OIQ95355.1"/>
    </source>
</evidence>
<dbReference type="InterPro" id="IPR036249">
    <property type="entry name" value="Thioredoxin-like_sf"/>
</dbReference>
<keyword evidence="2" id="KW-0201">Cytochrome c-type biogenesis</keyword>
<organism evidence="6">
    <name type="scientific">mine drainage metagenome</name>
    <dbReference type="NCBI Taxonomy" id="410659"/>
    <lineage>
        <taxon>unclassified sequences</taxon>
        <taxon>metagenomes</taxon>
        <taxon>ecological metagenomes</taxon>
    </lineage>
</organism>
<dbReference type="Pfam" id="PF00578">
    <property type="entry name" value="AhpC-TSA"/>
    <property type="match status" value="1"/>
</dbReference>
<dbReference type="InterPro" id="IPR013766">
    <property type="entry name" value="Thioredoxin_domain"/>
</dbReference>
<evidence type="ECO:0000259" key="5">
    <source>
        <dbReference type="PROSITE" id="PS51352"/>
    </source>
</evidence>
<accession>A0A1J5S0R9</accession>
<comment type="subcellular location">
    <subcellularLocation>
        <location evidence="1">Cell envelope</location>
    </subcellularLocation>
</comment>
<dbReference type="GO" id="GO:0030313">
    <property type="term" value="C:cell envelope"/>
    <property type="evidence" value="ECO:0007669"/>
    <property type="project" value="UniProtKB-SubCell"/>
</dbReference>
<evidence type="ECO:0000256" key="3">
    <source>
        <dbReference type="ARBA" id="ARBA00023157"/>
    </source>
</evidence>
<evidence type="ECO:0000256" key="4">
    <source>
        <dbReference type="ARBA" id="ARBA00023284"/>
    </source>
</evidence>
<dbReference type="PROSITE" id="PS51352">
    <property type="entry name" value="THIOREDOXIN_2"/>
    <property type="match status" value="1"/>
</dbReference>
<evidence type="ECO:0000256" key="1">
    <source>
        <dbReference type="ARBA" id="ARBA00004196"/>
    </source>
</evidence>
<dbReference type="SUPFAM" id="SSF52833">
    <property type="entry name" value="Thioredoxin-like"/>
    <property type="match status" value="1"/>
</dbReference>
<dbReference type="Gene3D" id="3.40.30.10">
    <property type="entry name" value="Glutaredoxin"/>
    <property type="match status" value="1"/>
</dbReference>
<keyword evidence="4" id="KW-0676">Redox-active center</keyword>
<dbReference type="AlphaFoldDB" id="A0A1J5S0R9"/>
<proteinExistence type="predicted"/>
<protein>
    <submittedName>
        <fullName evidence="6">Thiol-disulfide oxidoreductase ResA</fullName>
    </submittedName>
</protein>
<comment type="caution">
    <text evidence="6">The sequence shown here is derived from an EMBL/GenBank/DDBJ whole genome shotgun (WGS) entry which is preliminary data.</text>
</comment>
<reference evidence="6" key="1">
    <citation type="submission" date="2016-10" db="EMBL/GenBank/DDBJ databases">
        <title>Sequence of Gallionella enrichment culture.</title>
        <authorList>
            <person name="Poehlein A."/>
            <person name="Muehling M."/>
            <person name="Daniel R."/>
        </authorList>
    </citation>
    <scope>NUCLEOTIDE SEQUENCE</scope>
</reference>